<proteinExistence type="predicted"/>
<dbReference type="CDD" id="cd00688">
    <property type="entry name" value="ISOPREN_C2_like"/>
    <property type="match status" value="1"/>
</dbReference>
<dbReference type="Gene3D" id="1.50.10.20">
    <property type="match status" value="1"/>
</dbReference>
<accession>A0AAX3EBI2</accession>
<gene>
    <name evidence="1" type="ORF">OH143_05815</name>
</gene>
<evidence type="ECO:0000313" key="1">
    <source>
        <dbReference type="EMBL" id="UYU19607.1"/>
    </source>
</evidence>
<dbReference type="AlphaFoldDB" id="A0AAX3EBI2"/>
<organism evidence="1 2">
    <name type="scientific">Methanoculleus submarinus</name>
    <dbReference type="NCBI Taxonomy" id="204050"/>
    <lineage>
        <taxon>Archaea</taxon>
        <taxon>Methanobacteriati</taxon>
        <taxon>Methanobacteriota</taxon>
        <taxon>Stenosarchaea group</taxon>
        <taxon>Methanomicrobia</taxon>
        <taxon>Methanomicrobiales</taxon>
        <taxon>Methanomicrobiaceae</taxon>
        <taxon>Methanoculleus</taxon>
    </lineage>
</organism>
<dbReference type="GeneID" id="76730389"/>
<dbReference type="KEGG" id="msum:OH143_05815"/>
<name>A0AAX3EBI2_9EURY</name>
<dbReference type="RefSeq" id="WP_011845138.1">
    <property type="nucleotide sequence ID" value="NZ_CP109831.1"/>
</dbReference>
<dbReference type="GeneID" id="4846850"/>
<evidence type="ECO:0000313" key="2">
    <source>
        <dbReference type="Proteomes" id="UP001156196"/>
    </source>
</evidence>
<dbReference type="EMBL" id="CP109831">
    <property type="protein sequence ID" value="UYU19607.1"/>
    <property type="molecule type" value="Genomic_DNA"/>
</dbReference>
<sequence>MDGRVRSLLSRVAGEVRGLAVVDGETAYIRDPVFPVIRNRVHAEVAKTLLRLDGDPLVGPILNYAAGCQNPDGSWNEVHVNYNEPSALITAFIGDALLEAAERYPHEEALQKAGDFVLAAERNRGCFLKSRGYTADHLNVDASCGAFLARYAERYGDEDARAAALRAAENVVSHQCKCGVYPYAVDKGTYPFVFKLPCVHYQGVTIYYLAKANDVLCDERIDESIAKGVRWLADAQRPDGRFDWSRSGLSFAYYLSGAYAFALASFVYASRADERYREHANLCLGRLEKDVQGLAPRWEPGSWLGLVPSVATAAKTASLGHYPLRHRAFRFGYGMYREIARRRYGETAETRSFEALCRVLGIRSSTVEPSNNFPDLFMTSEVLDCLSQSGIWGEST</sequence>
<keyword evidence="2" id="KW-1185">Reference proteome</keyword>
<dbReference type="Proteomes" id="UP001156196">
    <property type="component" value="Chromosome"/>
</dbReference>
<protein>
    <submittedName>
        <fullName evidence="1">Terpene cyclase/mutase family protein</fullName>
    </submittedName>
</protein>
<reference evidence="1" key="1">
    <citation type="submission" date="2022-10" db="EMBL/GenBank/DDBJ databases">
        <title>Complete genome of Methanoculleus submarinus DSM 15122.</title>
        <authorList>
            <person name="Chen S.-C."/>
            <person name="Lai S.-J."/>
            <person name="You Y.-T."/>
        </authorList>
    </citation>
    <scope>NUCLEOTIDE SEQUENCE</scope>
    <source>
        <strain evidence="1">DSM 15122</strain>
    </source>
</reference>
<dbReference type="SUPFAM" id="SSF48239">
    <property type="entry name" value="Terpenoid cyclases/Protein prenyltransferases"/>
    <property type="match status" value="1"/>
</dbReference>
<dbReference type="InterPro" id="IPR008930">
    <property type="entry name" value="Terpenoid_cyclase/PrenylTrfase"/>
</dbReference>